<name>A0A4U9UMP0_9SPHI</name>
<dbReference type="Gene3D" id="2.130.10.10">
    <property type="entry name" value="YVTN repeat-like/Quinoprotein amine dehydrogenase"/>
    <property type="match status" value="1"/>
</dbReference>
<dbReference type="InterPro" id="IPR015943">
    <property type="entry name" value="WD40/YVTN_repeat-like_dom_sf"/>
</dbReference>
<evidence type="ECO:0008006" key="3">
    <source>
        <dbReference type="Google" id="ProtNLM"/>
    </source>
</evidence>
<dbReference type="RefSeq" id="WP_028069338.1">
    <property type="nucleotide sequence ID" value="NZ_LR590484.1"/>
</dbReference>
<dbReference type="SUPFAM" id="SSF82171">
    <property type="entry name" value="DPP6 N-terminal domain-like"/>
    <property type="match status" value="1"/>
</dbReference>
<dbReference type="AlphaFoldDB" id="A0A4U9UMP0"/>
<protein>
    <recommendedName>
        <fullName evidence="3">Translocation protein TolB</fullName>
    </recommendedName>
</protein>
<dbReference type="Proteomes" id="UP000308196">
    <property type="component" value="Chromosome"/>
</dbReference>
<reference evidence="1 2" key="1">
    <citation type="submission" date="2019-05" db="EMBL/GenBank/DDBJ databases">
        <authorList>
            <consortium name="Pathogen Informatics"/>
        </authorList>
    </citation>
    <scope>NUCLEOTIDE SEQUENCE [LARGE SCALE GENOMIC DNA]</scope>
    <source>
        <strain evidence="1 2">NCTC11429</strain>
    </source>
</reference>
<dbReference type="EMBL" id="LR590484">
    <property type="protein sequence ID" value="VTR34895.1"/>
    <property type="molecule type" value="Genomic_DNA"/>
</dbReference>
<dbReference type="STRING" id="1123265.GCA_000686625_01848"/>
<organism evidence="1 2">
    <name type="scientific">Sphingobacterium thalpophilum</name>
    <dbReference type="NCBI Taxonomy" id="259"/>
    <lineage>
        <taxon>Bacteria</taxon>
        <taxon>Pseudomonadati</taxon>
        <taxon>Bacteroidota</taxon>
        <taxon>Sphingobacteriia</taxon>
        <taxon>Sphingobacteriales</taxon>
        <taxon>Sphingobacteriaceae</taxon>
        <taxon>Sphingobacterium</taxon>
    </lineage>
</organism>
<dbReference type="KEGG" id="stha:NCTC11429_01411"/>
<accession>A0A4U9UMP0</accession>
<gene>
    <name evidence="1" type="ORF">NCTC11429_01411</name>
</gene>
<sequence length="423" mass="48876">MSNYSLKERLIAKSLSKLPGIKAILKDIYVRVNSIIYKAPYKSWINHELVNEISSVVELEKGQEAFFGYYDKYPMNNSGWVINHLSRGDTKYDTVKGVRVEIILVNIFTKEVISIGSSLAYTWQQGTRAQWIDDDRLIYNDYQLENNCFIANIYSLSKRSIIKTMLYPVQDSSSKGFYLSLNYKRLMATTKDYGYKVGKDLSKEELLNIENDGIILINFDDEEQKILHSLKDIASLGNPKYSYGTIHTVNHIMLNDSGTGFIFIHRYFDKGIRHDRLIYSNFDKISVLADENMVSHCAWLDDSNIVGYLRYNNIDAYYQININSLKIEAVSGMNDNKVGDGHPAPDKDFIVFDSYPDKSRLQSLFLFDRSKMTCDKLASVYQSTTFKGPSRCDLHPRFNIEDKIIFFDSVFNGSRNQYYIKLK</sequence>
<dbReference type="GeneID" id="78462179"/>
<evidence type="ECO:0000313" key="1">
    <source>
        <dbReference type="EMBL" id="VTR34895.1"/>
    </source>
</evidence>
<proteinExistence type="predicted"/>
<evidence type="ECO:0000313" key="2">
    <source>
        <dbReference type="Proteomes" id="UP000308196"/>
    </source>
</evidence>